<dbReference type="RefSeq" id="WP_036638745.1">
    <property type="nucleotide sequence ID" value="NZ_JFZB01000027.1"/>
</dbReference>
<dbReference type="InterPro" id="IPR029058">
    <property type="entry name" value="AB_hydrolase_fold"/>
</dbReference>
<evidence type="ECO:0000313" key="2">
    <source>
        <dbReference type="Proteomes" id="UP000028824"/>
    </source>
</evidence>
<name>A0A086XSZ5_9RHOB</name>
<dbReference type="eggNOG" id="ENOG50336H3">
    <property type="taxonomic scope" value="Bacteria"/>
</dbReference>
<dbReference type="STRING" id="1105367.CG50_06170"/>
<dbReference type="OrthoDB" id="9778690at2"/>
<dbReference type="AlphaFoldDB" id="A0A086XSZ5"/>
<keyword evidence="2" id="KW-1185">Reference proteome</keyword>
<dbReference type="EMBL" id="JFZB01000027">
    <property type="protein sequence ID" value="KFI25145.1"/>
    <property type="molecule type" value="Genomic_DNA"/>
</dbReference>
<accession>A0A086XSZ5</accession>
<organism evidence="1 2">
    <name type="scientific">Paenirhodobacter enshiensis</name>
    <dbReference type="NCBI Taxonomy" id="1105367"/>
    <lineage>
        <taxon>Bacteria</taxon>
        <taxon>Pseudomonadati</taxon>
        <taxon>Pseudomonadota</taxon>
        <taxon>Alphaproteobacteria</taxon>
        <taxon>Rhodobacterales</taxon>
        <taxon>Rhodobacter group</taxon>
        <taxon>Paenirhodobacter</taxon>
    </lineage>
</organism>
<evidence type="ECO:0008006" key="3">
    <source>
        <dbReference type="Google" id="ProtNLM"/>
    </source>
</evidence>
<protein>
    <recommendedName>
        <fullName evidence="3">Thioesterase domain-containing protein</fullName>
    </recommendedName>
</protein>
<dbReference type="SUPFAM" id="SSF53474">
    <property type="entry name" value="alpha/beta-Hydrolases"/>
    <property type="match status" value="1"/>
</dbReference>
<evidence type="ECO:0000313" key="1">
    <source>
        <dbReference type="EMBL" id="KFI25145.1"/>
    </source>
</evidence>
<gene>
    <name evidence="1" type="ORF">CG50_06170</name>
</gene>
<reference evidence="1 2" key="1">
    <citation type="submission" date="2014-03" db="EMBL/GenBank/DDBJ databases">
        <title>Genome of Paenirhodobacter enshiensis DW2-9.</title>
        <authorList>
            <person name="Wang D."/>
            <person name="Wang G."/>
        </authorList>
    </citation>
    <scope>NUCLEOTIDE SEQUENCE [LARGE SCALE GENOMIC DNA]</scope>
    <source>
        <strain evidence="1 2">DW2-9</strain>
    </source>
</reference>
<proteinExistence type="predicted"/>
<dbReference type="Gene3D" id="3.40.50.1820">
    <property type="entry name" value="alpha/beta hydrolase"/>
    <property type="match status" value="2"/>
</dbReference>
<comment type="caution">
    <text evidence="1">The sequence shown here is derived from an EMBL/GenBank/DDBJ whole genome shotgun (WGS) entry which is preliminary data.</text>
</comment>
<dbReference type="Proteomes" id="UP000028824">
    <property type="component" value="Unassembled WGS sequence"/>
</dbReference>
<sequence>MTSGAPQTSRVTDKTFAILGGFVRGWSADKIGPSGLIARANAAGRRPPLVWVLNDTKEFGAFADALGPDQPLIAMRSLNTVIAPHRLTRADVHSVAERYAQELGAILGKRPFFLGGNCQGAAIAAALARRLLLAGADLRGFAGMEWPDLPPLPVPVTLLFGADSPGHNPFLSGRDPVPVWERIYPSHEVAILPGSHGTYFDPERVADLVRVLRAMIATPRPARPVPDAPALPVLGLPARCRAGERLAGALSAPGGAGKDEIVVLWDPETPAPAHREPARPYRLPGGAELLRLSAPDRPGSWFVQTFRCRAGAGPLAWAEESGRHRRIEVTAA</sequence>